<evidence type="ECO:0000259" key="6">
    <source>
        <dbReference type="Pfam" id="PF02656"/>
    </source>
</evidence>
<accession>A0A1F6F1I4</accession>
<reference evidence="7 8" key="1">
    <citation type="journal article" date="2016" name="Nat. Commun.">
        <title>Thousands of microbial genomes shed light on interconnected biogeochemical processes in an aquifer system.</title>
        <authorList>
            <person name="Anantharaman K."/>
            <person name="Brown C.T."/>
            <person name="Hug L.A."/>
            <person name="Sharon I."/>
            <person name="Castelle C.J."/>
            <person name="Probst A.J."/>
            <person name="Thomas B.C."/>
            <person name="Singh A."/>
            <person name="Wilkins M.J."/>
            <person name="Karaoz U."/>
            <person name="Brodie E.L."/>
            <person name="Williams K.H."/>
            <person name="Hubbard S.S."/>
            <person name="Banfield J.F."/>
        </authorList>
    </citation>
    <scope>NUCLEOTIDE SEQUENCE [LARGE SCALE GENOMIC DNA]</scope>
</reference>
<dbReference type="EMBL" id="MFLZ01000020">
    <property type="protein sequence ID" value="OGG79734.1"/>
    <property type="molecule type" value="Genomic_DNA"/>
</dbReference>
<evidence type="ECO:0000256" key="3">
    <source>
        <dbReference type="ARBA" id="ARBA00022989"/>
    </source>
</evidence>
<evidence type="ECO:0000256" key="1">
    <source>
        <dbReference type="ARBA" id="ARBA00004127"/>
    </source>
</evidence>
<dbReference type="Pfam" id="PF02656">
    <property type="entry name" value="DUF202"/>
    <property type="match status" value="1"/>
</dbReference>
<proteinExistence type="predicted"/>
<gene>
    <name evidence="7" type="ORF">A3A39_04370</name>
</gene>
<dbReference type="AlphaFoldDB" id="A0A1F6F1I4"/>
<keyword evidence="2 5" id="KW-0812">Transmembrane</keyword>
<evidence type="ECO:0000256" key="4">
    <source>
        <dbReference type="ARBA" id="ARBA00023136"/>
    </source>
</evidence>
<dbReference type="InterPro" id="IPR003807">
    <property type="entry name" value="DUF202"/>
</dbReference>
<dbReference type="Proteomes" id="UP000177372">
    <property type="component" value="Unassembled WGS sequence"/>
</dbReference>
<feature type="domain" description="DUF202" evidence="6">
    <location>
        <begin position="17"/>
        <end position="78"/>
    </location>
</feature>
<keyword evidence="4 5" id="KW-0472">Membrane</keyword>
<comment type="subcellular location">
    <subcellularLocation>
        <location evidence="1">Endomembrane system</location>
        <topology evidence="1">Multi-pass membrane protein</topology>
    </subcellularLocation>
</comment>
<evidence type="ECO:0000313" key="7">
    <source>
        <dbReference type="EMBL" id="OGG79734.1"/>
    </source>
</evidence>
<dbReference type="GO" id="GO:0012505">
    <property type="term" value="C:endomembrane system"/>
    <property type="evidence" value="ECO:0007669"/>
    <property type="project" value="UniProtKB-SubCell"/>
</dbReference>
<organism evidence="7 8">
    <name type="scientific">Candidatus Kaiserbacteria bacterium RIFCSPLOWO2_01_FULL_54_13</name>
    <dbReference type="NCBI Taxonomy" id="1798512"/>
    <lineage>
        <taxon>Bacteria</taxon>
        <taxon>Candidatus Kaiseribacteriota</taxon>
    </lineage>
</organism>
<feature type="transmembrane region" description="Helical" evidence="5">
    <location>
        <begin position="26"/>
        <end position="46"/>
    </location>
</feature>
<evidence type="ECO:0000313" key="8">
    <source>
        <dbReference type="Proteomes" id="UP000177372"/>
    </source>
</evidence>
<keyword evidence="3 5" id="KW-1133">Transmembrane helix</keyword>
<evidence type="ECO:0000256" key="2">
    <source>
        <dbReference type="ARBA" id="ARBA00022692"/>
    </source>
</evidence>
<name>A0A1F6F1I4_9BACT</name>
<dbReference type="STRING" id="1798512.A3A39_04370"/>
<protein>
    <recommendedName>
        <fullName evidence="6">DUF202 domain-containing protein</fullName>
    </recommendedName>
</protein>
<feature type="transmembrane region" description="Helical" evidence="5">
    <location>
        <begin position="52"/>
        <end position="75"/>
    </location>
</feature>
<sequence>MSEEQKINRTDFLARERTALANERTFLAYVRTALSLLILGAVLIHFSQNPNVVLFGVFASAAGIVALVFGTWRFLKVRIKIERH</sequence>
<comment type="caution">
    <text evidence="7">The sequence shown here is derived from an EMBL/GenBank/DDBJ whole genome shotgun (WGS) entry which is preliminary data.</text>
</comment>
<evidence type="ECO:0000256" key="5">
    <source>
        <dbReference type="SAM" id="Phobius"/>
    </source>
</evidence>